<dbReference type="RefSeq" id="WP_141928260.1">
    <property type="nucleotide sequence ID" value="NZ_BAABCI010000011.1"/>
</dbReference>
<accession>A0A542EGL7</accession>
<keyword evidence="1" id="KW-0812">Transmembrane</keyword>
<comment type="caution">
    <text evidence="2">The sequence shown here is derived from an EMBL/GenBank/DDBJ whole genome shotgun (WGS) entry which is preliminary data.</text>
</comment>
<sequence>MAKSQTQLYRWQHPGTGEVITSRRGLAMFVALQYGQDEPELRYGTRVALLAALAGLTALAALVGLGWFVLGIGQ</sequence>
<protein>
    <submittedName>
        <fullName evidence="2">Uncharacterized protein</fullName>
    </submittedName>
</protein>
<dbReference type="EMBL" id="VFMO01000001">
    <property type="protein sequence ID" value="TQJ14455.1"/>
    <property type="molecule type" value="Genomic_DNA"/>
</dbReference>
<evidence type="ECO:0000313" key="2">
    <source>
        <dbReference type="EMBL" id="TQJ14455.1"/>
    </source>
</evidence>
<dbReference type="AlphaFoldDB" id="A0A542EGL7"/>
<evidence type="ECO:0000256" key="1">
    <source>
        <dbReference type="SAM" id="Phobius"/>
    </source>
</evidence>
<reference evidence="2 3" key="1">
    <citation type="submission" date="2019-06" db="EMBL/GenBank/DDBJ databases">
        <title>Sequencing the genomes of 1000 actinobacteria strains.</title>
        <authorList>
            <person name="Klenk H.-P."/>
        </authorList>
    </citation>
    <scope>NUCLEOTIDE SEQUENCE [LARGE SCALE GENOMIC DNA]</scope>
    <source>
        <strain evidence="2 3">DSM 19828</strain>
    </source>
</reference>
<proteinExistence type="predicted"/>
<name>A0A542EGL7_9MICO</name>
<keyword evidence="1" id="KW-1133">Transmembrane helix</keyword>
<organism evidence="2 3">
    <name type="scientific">Yimella lutea</name>
    <dbReference type="NCBI Taxonomy" id="587872"/>
    <lineage>
        <taxon>Bacteria</taxon>
        <taxon>Bacillati</taxon>
        <taxon>Actinomycetota</taxon>
        <taxon>Actinomycetes</taxon>
        <taxon>Micrococcales</taxon>
        <taxon>Dermacoccaceae</taxon>
        <taxon>Yimella</taxon>
    </lineage>
</organism>
<feature type="transmembrane region" description="Helical" evidence="1">
    <location>
        <begin position="47"/>
        <end position="70"/>
    </location>
</feature>
<keyword evidence="1" id="KW-0472">Membrane</keyword>
<evidence type="ECO:0000313" key="3">
    <source>
        <dbReference type="Proteomes" id="UP000320806"/>
    </source>
</evidence>
<keyword evidence="3" id="KW-1185">Reference proteome</keyword>
<dbReference type="Proteomes" id="UP000320806">
    <property type="component" value="Unassembled WGS sequence"/>
</dbReference>
<gene>
    <name evidence="2" type="ORF">FB459_1916</name>
</gene>